<dbReference type="RefSeq" id="WP_096920375.1">
    <property type="nucleotide sequence ID" value="NZ_CP029487.1"/>
</dbReference>
<sequence length="204" mass="21013">MAMKKKLIVGITAALVTAMCLGGSAFAAGESVSVNGSGTTATKEGQTEVKMEYTKPADNTPVWSVTIPKTIDFGSISITSSNLKQDLNYTAVIDNQKLTGAQSVASLKISLPATKNTMALNDATHGINIAEAFSILNTGGAEVTKSDTADSALIATLTEANPSATAYAQLNRDKFKDNSSITANSTHAFSGSFSILVTPVAGTN</sequence>
<reference evidence="2 3" key="1">
    <citation type="submission" date="2018-05" db="EMBL/GenBank/DDBJ databases">
        <title>Genome comparison of Eubacterium sp.</title>
        <authorList>
            <person name="Feng Y."/>
            <person name="Sanchez-Andrea I."/>
            <person name="Stams A.J.M."/>
            <person name="De Vos W.M."/>
        </authorList>
    </citation>
    <scope>NUCLEOTIDE SEQUENCE [LARGE SCALE GENOMIC DNA]</scope>
    <source>
        <strain evidence="2 3">YI</strain>
    </source>
</reference>
<keyword evidence="1" id="KW-0732">Signal</keyword>
<proteinExistence type="predicted"/>
<dbReference type="Proteomes" id="UP000218387">
    <property type="component" value="Chromosome"/>
</dbReference>
<dbReference type="AlphaFoldDB" id="A0A4P9C9E8"/>
<name>A0A4P9C9E8_EUBML</name>
<feature type="signal peptide" evidence="1">
    <location>
        <begin position="1"/>
        <end position="27"/>
    </location>
</feature>
<feature type="chain" id="PRO_5020727918" description="WxL domain-containing protein" evidence="1">
    <location>
        <begin position="28"/>
        <end position="204"/>
    </location>
</feature>
<gene>
    <name evidence="2" type="ORF">CPZ25_008325</name>
</gene>
<evidence type="ECO:0008006" key="4">
    <source>
        <dbReference type="Google" id="ProtNLM"/>
    </source>
</evidence>
<accession>A0A4P9C9E8</accession>
<dbReference type="KEGG" id="emt:CPZ25_008325"/>
<evidence type="ECO:0000313" key="3">
    <source>
        <dbReference type="Proteomes" id="UP000218387"/>
    </source>
</evidence>
<protein>
    <recommendedName>
        <fullName evidence="4">WxL domain-containing protein</fullName>
    </recommendedName>
</protein>
<dbReference type="EMBL" id="CP029487">
    <property type="protein sequence ID" value="QCT71335.1"/>
    <property type="molecule type" value="Genomic_DNA"/>
</dbReference>
<evidence type="ECO:0000256" key="1">
    <source>
        <dbReference type="SAM" id="SignalP"/>
    </source>
</evidence>
<organism evidence="2 3">
    <name type="scientific">Eubacterium maltosivorans</name>
    <dbReference type="NCBI Taxonomy" id="2041044"/>
    <lineage>
        <taxon>Bacteria</taxon>
        <taxon>Bacillati</taxon>
        <taxon>Bacillota</taxon>
        <taxon>Clostridia</taxon>
        <taxon>Eubacteriales</taxon>
        <taxon>Eubacteriaceae</taxon>
        <taxon>Eubacterium</taxon>
    </lineage>
</organism>
<evidence type="ECO:0000313" key="2">
    <source>
        <dbReference type="EMBL" id="QCT71335.1"/>
    </source>
</evidence>
<keyword evidence="3" id="KW-1185">Reference proteome</keyword>